<feature type="region of interest" description="Disordered" evidence="1">
    <location>
        <begin position="507"/>
        <end position="534"/>
    </location>
</feature>
<dbReference type="Proteomes" id="UP000001072">
    <property type="component" value="Unassembled WGS sequence"/>
</dbReference>
<feature type="region of interest" description="Disordered" evidence="1">
    <location>
        <begin position="243"/>
        <end position="264"/>
    </location>
</feature>
<feature type="compositionally biased region" description="Polar residues" evidence="1">
    <location>
        <begin position="995"/>
        <end position="1006"/>
    </location>
</feature>
<dbReference type="RefSeq" id="XP_007418204.1">
    <property type="nucleotide sequence ID" value="XM_007418142.1"/>
</dbReference>
<dbReference type="GeneID" id="18924989"/>
<gene>
    <name evidence="2" type="ORF">MELLADRAFT_113456</name>
</gene>
<evidence type="ECO:0000256" key="1">
    <source>
        <dbReference type="SAM" id="MobiDB-lite"/>
    </source>
</evidence>
<feature type="region of interest" description="Disordered" evidence="1">
    <location>
        <begin position="791"/>
        <end position="837"/>
    </location>
</feature>
<feature type="region of interest" description="Disordered" evidence="1">
    <location>
        <begin position="982"/>
        <end position="1008"/>
    </location>
</feature>
<organism evidence="3">
    <name type="scientific">Melampsora larici-populina (strain 98AG31 / pathotype 3-4-7)</name>
    <name type="common">Poplar leaf rust fungus</name>
    <dbReference type="NCBI Taxonomy" id="747676"/>
    <lineage>
        <taxon>Eukaryota</taxon>
        <taxon>Fungi</taxon>
        <taxon>Dikarya</taxon>
        <taxon>Basidiomycota</taxon>
        <taxon>Pucciniomycotina</taxon>
        <taxon>Pucciniomycetes</taxon>
        <taxon>Pucciniales</taxon>
        <taxon>Melampsoraceae</taxon>
        <taxon>Melampsora</taxon>
    </lineage>
</organism>
<dbReference type="EMBL" id="GL883174">
    <property type="protein sequence ID" value="EGF98555.1"/>
    <property type="molecule type" value="Genomic_DNA"/>
</dbReference>
<protein>
    <submittedName>
        <fullName evidence="2">Uncharacterized protein</fullName>
    </submittedName>
</protein>
<dbReference type="HOGENOM" id="CLU_295784_0_0_1"/>
<keyword evidence="3" id="KW-1185">Reference proteome</keyword>
<accession>F4S9X4</accession>
<name>F4S9X4_MELLP</name>
<proteinExistence type="predicted"/>
<sequence>MPTRSGLQRLPVTTPHSESDSDTDSTYKAINPTTKRNRTATTARRGRAGRGQGGKVPSTSNRPTKRPRQAEATLTPEELELDTPSDSQTPTLINYRQLGLQWGRSVAEQNLASLDLPKNNRPSTNGLFKAQALQSQYDLDKTMLCIVLKCSRKVLDEALVSPRLEGPLAREPNMYTNYQTYGVVATTTAMPPKGVAEGFTERNQIVGHTWSAYEEDEQAIFTPRLFEPLCVATHEAYALTQTPSQLDTTSTSQPPQPQPDVGQPGVAKITKEELEKYVPIFQRLVNLNKVSHDMHDGRLWRHSGKKRTQSLENLLMHEIGKVVRQLHVLKNNFNLHFHLLLACWNPSSPNRRALFQEEHTSSQRWGKLQLKNHLLECFAFEATKAPEHLRAGPKQPRMLTEAAARQAKQRADLAQALNNLISPHLRGGYIGRGDAHPKTPDVRASFAKKEFRGKVFLSFQQTPDALVSDAMLAKGPAALTNDEVAMWLDDINNQRYVVVRMGAPTKVAPPEEDSTPTADQLIDSPTLGEESDGEQVKSTLLGLGGGSQLTCIQLATLMTRGRACQSQANSKRAFRACPACPKGLDDEVPVQTVPDVPVLLPHHQTKPTWPHAPGSLGPQPVEAPRPRSLIKQSIERLNRFGQASLFLPIHPIPYLLSTFDRAILAPGIFPLGRFPEKDSCLCLTKHCPSKSELFDLFLESNNFLSTYRRWSSSVVRRTPFFLVPTGKSFYGRSIPPVVRNPRFKLNVDEVRTLAPYNPADEDLLDYEEAGTSISTSGLRLCLCDVVEHQPNDQRSIAPSTAPASATKNRYAKPAPLKLRTADPFRSQKTSPREPRPVSLLEFQASFGRKGTATQNQYHPQAAPREHPALQTQQLRSAMMIDEVPNLQSAVESQAPPPPPPKGVRRPLTIEETDLLLMHRANYDVWEQAKTQKDRAAFKKATLKGKASHRQLSKLMGFKYLMEHTNSWNPAIWDWNTFELRAKGKPPSSDPHPRRNQTSSRQGNSNGELVIQLIREAGKAVRN</sequence>
<evidence type="ECO:0000313" key="2">
    <source>
        <dbReference type="EMBL" id="EGF98555.1"/>
    </source>
</evidence>
<dbReference type="VEuPathDB" id="FungiDB:MELLADRAFT_113456"/>
<dbReference type="InParanoid" id="F4S9X4"/>
<evidence type="ECO:0000313" key="3">
    <source>
        <dbReference type="Proteomes" id="UP000001072"/>
    </source>
</evidence>
<feature type="compositionally biased region" description="Low complexity" evidence="1">
    <location>
        <begin position="797"/>
        <end position="806"/>
    </location>
</feature>
<dbReference type="KEGG" id="mlr:MELLADRAFT_113456"/>
<feature type="region of interest" description="Disordered" evidence="1">
    <location>
        <begin position="1"/>
        <end position="90"/>
    </location>
</feature>
<reference evidence="3" key="1">
    <citation type="journal article" date="2011" name="Proc. Natl. Acad. Sci. U.S.A.">
        <title>Obligate biotrophy features unraveled by the genomic analysis of rust fungi.</title>
        <authorList>
            <person name="Duplessis S."/>
            <person name="Cuomo C.A."/>
            <person name="Lin Y.-C."/>
            <person name="Aerts A."/>
            <person name="Tisserant E."/>
            <person name="Veneault-Fourrey C."/>
            <person name="Joly D.L."/>
            <person name="Hacquard S."/>
            <person name="Amselem J."/>
            <person name="Cantarel B.L."/>
            <person name="Chiu R."/>
            <person name="Coutinho P.M."/>
            <person name="Feau N."/>
            <person name="Field M."/>
            <person name="Frey P."/>
            <person name="Gelhaye E."/>
            <person name="Goldberg J."/>
            <person name="Grabherr M.G."/>
            <person name="Kodira C.D."/>
            <person name="Kohler A."/>
            <person name="Kuees U."/>
            <person name="Lindquist E.A."/>
            <person name="Lucas S.M."/>
            <person name="Mago R."/>
            <person name="Mauceli E."/>
            <person name="Morin E."/>
            <person name="Murat C."/>
            <person name="Pangilinan J.L."/>
            <person name="Park R."/>
            <person name="Pearson M."/>
            <person name="Quesneville H."/>
            <person name="Rouhier N."/>
            <person name="Sakthikumar S."/>
            <person name="Salamov A.A."/>
            <person name="Schmutz J."/>
            <person name="Selles B."/>
            <person name="Shapiro H."/>
            <person name="Tanguay P."/>
            <person name="Tuskan G.A."/>
            <person name="Henrissat B."/>
            <person name="Van de Peer Y."/>
            <person name="Rouze P."/>
            <person name="Ellis J.G."/>
            <person name="Dodds P.N."/>
            <person name="Schein J.E."/>
            <person name="Zhong S."/>
            <person name="Hamelin R.C."/>
            <person name="Grigoriev I.V."/>
            <person name="Szabo L.J."/>
            <person name="Martin F."/>
        </authorList>
    </citation>
    <scope>NUCLEOTIDE SEQUENCE [LARGE SCALE GENOMIC DNA]</scope>
    <source>
        <strain evidence="3">98AG31 / pathotype 3-4-7</strain>
    </source>
</reference>
<dbReference type="AlphaFoldDB" id="F4S9X4"/>